<comment type="cofactor">
    <cofactor evidence="1">
        <name>Zn(2+)</name>
        <dbReference type="ChEBI" id="CHEBI:29105"/>
    </cofactor>
</comment>
<keyword evidence="9" id="KW-0540">Nuclease</keyword>
<dbReference type="GO" id="GO:0008270">
    <property type="term" value="F:zinc ion binding"/>
    <property type="evidence" value="ECO:0007669"/>
    <property type="project" value="InterPro"/>
</dbReference>
<keyword evidence="3" id="KW-0479">Metal-binding</keyword>
<dbReference type="Pfam" id="PF01261">
    <property type="entry name" value="AP_endonuc_2"/>
    <property type="match status" value="1"/>
</dbReference>
<dbReference type="Gene3D" id="3.20.20.150">
    <property type="entry name" value="Divalent-metal-dependent TIM barrel enzymes"/>
    <property type="match status" value="1"/>
</dbReference>
<dbReference type="GO" id="GO:0006284">
    <property type="term" value="P:base-excision repair"/>
    <property type="evidence" value="ECO:0007669"/>
    <property type="project" value="TreeGrafter"/>
</dbReference>
<dbReference type="PANTHER" id="PTHR21445:SF0">
    <property type="entry name" value="APURINIC-APYRIMIDINIC ENDONUCLEASE"/>
    <property type="match status" value="1"/>
</dbReference>
<keyword evidence="9" id="KW-0255">Endonuclease</keyword>
<dbReference type="GO" id="GO:0003677">
    <property type="term" value="F:DNA binding"/>
    <property type="evidence" value="ECO:0007669"/>
    <property type="project" value="InterPro"/>
</dbReference>
<dbReference type="PROSITE" id="PS00731">
    <property type="entry name" value="AP_NUCLEASE_F2_3"/>
    <property type="match status" value="1"/>
</dbReference>
<reference evidence="9" key="1">
    <citation type="journal article" date="2015" name="Genome Announc.">
        <title>Complete Genome Sequence of a New Member of the Marseilleviridae Recovered from the Brackish Submarine Spring in the Cassis Port-Miou Calanque, France.</title>
        <authorList>
            <person name="Doutre G."/>
            <person name="Arfib B."/>
            <person name="Rochette P."/>
            <person name="Claverie J.M."/>
            <person name="Bonin P."/>
            <person name="Abergel C."/>
        </authorList>
    </citation>
    <scope>NUCLEOTIDE SEQUENCE [LARGE SCALE GENOMIC DNA]</scope>
    <source>
        <strain evidence="9">1</strain>
    </source>
</reference>
<comment type="similarity">
    <text evidence="2">Belongs to the AP endonuclease 2 family.</text>
</comment>
<dbReference type="InterPro" id="IPR018246">
    <property type="entry name" value="AP_endonuc_F2_Zn_BS"/>
</dbReference>
<keyword evidence="5" id="KW-0378">Hydrolase</keyword>
<gene>
    <name evidence="9" type="ORF">PMV_273</name>
</gene>
<evidence type="ECO:0000256" key="2">
    <source>
        <dbReference type="ARBA" id="ARBA00005340"/>
    </source>
</evidence>
<feature type="domain" description="Xylose isomerase-like TIM barrel" evidence="8">
    <location>
        <begin position="47"/>
        <end position="280"/>
    </location>
</feature>
<accession>A0A0N9P8Y9</accession>
<organism evidence="9 10">
    <name type="scientific">Port-miou virus</name>
    <dbReference type="NCBI Taxonomy" id="1733873"/>
    <lineage>
        <taxon>Viruses</taxon>
        <taxon>Varidnaviria</taxon>
        <taxon>Bamfordvirae</taxon>
        <taxon>Nucleocytoviricota</taxon>
        <taxon>Megaviricetes</taxon>
        <taxon>Pimascovirales</taxon>
        <taxon>Pimascovirales incertae sedis</taxon>
        <taxon>Marseilleviridae</taxon>
        <taxon>Losannavirus</taxon>
        <taxon>Losannavirus lausannense</taxon>
        <taxon>Lausannevirus</taxon>
    </lineage>
</organism>
<evidence type="ECO:0000256" key="6">
    <source>
        <dbReference type="ARBA" id="ARBA00022833"/>
    </source>
</evidence>
<dbReference type="SMART" id="SM00518">
    <property type="entry name" value="AP2Ec"/>
    <property type="match status" value="1"/>
</dbReference>
<evidence type="ECO:0000313" key="9">
    <source>
        <dbReference type="EMBL" id="ALH06971.1"/>
    </source>
</evidence>
<dbReference type="EMBL" id="KT428292">
    <property type="protein sequence ID" value="ALH06971.1"/>
    <property type="molecule type" value="Genomic_DNA"/>
</dbReference>
<dbReference type="PANTHER" id="PTHR21445">
    <property type="entry name" value="ENDONUCLEASE IV ENDODEOXYRIBONUCLEASE IV"/>
    <property type="match status" value="1"/>
</dbReference>
<keyword evidence="4" id="KW-0227">DNA damage</keyword>
<dbReference type="GO" id="GO:0003906">
    <property type="term" value="F:DNA-(apurinic or apyrimidinic site) endonuclease activity"/>
    <property type="evidence" value="ECO:0007669"/>
    <property type="project" value="TreeGrafter"/>
</dbReference>
<evidence type="ECO:0000256" key="4">
    <source>
        <dbReference type="ARBA" id="ARBA00022763"/>
    </source>
</evidence>
<evidence type="ECO:0000259" key="8">
    <source>
        <dbReference type="Pfam" id="PF01261"/>
    </source>
</evidence>
<dbReference type="GO" id="GO:0008081">
    <property type="term" value="F:phosphoric diester hydrolase activity"/>
    <property type="evidence" value="ECO:0007669"/>
    <property type="project" value="TreeGrafter"/>
</dbReference>
<evidence type="ECO:0000256" key="1">
    <source>
        <dbReference type="ARBA" id="ARBA00001947"/>
    </source>
</evidence>
<keyword evidence="6" id="KW-0862">Zinc</keyword>
<dbReference type="PROSITE" id="PS51432">
    <property type="entry name" value="AP_NUCLEASE_F2_4"/>
    <property type="match status" value="1"/>
</dbReference>
<evidence type="ECO:0000256" key="5">
    <source>
        <dbReference type="ARBA" id="ARBA00022801"/>
    </source>
</evidence>
<name>A0A0N9P8Y9_9VIRU</name>
<dbReference type="InterPro" id="IPR001719">
    <property type="entry name" value="AP_endonuc_2"/>
</dbReference>
<protein>
    <submittedName>
        <fullName evidence="9">Putative endonuclease 4</fullName>
    </submittedName>
</protein>
<evidence type="ECO:0000256" key="7">
    <source>
        <dbReference type="ARBA" id="ARBA00023204"/>
    </source>
</evidence>
<dbReference type="Proteomes" id="UP000319438">
    <property type="component" value="Segment"/>
</dbReference>
<proteinExistence type="inferred from homology"/>
<keyword evidence="7" id="KW-0234">DNA repair</keyword>
<dbReference type="InterPro" id="IPR036237">
    <property type="entry name" value="Xyl_isomerase-like_sf"/>
</dbReference>
<sequence>MSLCVGAHVPFVDFETLETCSLDCVQIYFGGGSAPSLEQLLSFRKSGKKLFVHASLVYNLCGSKEGESCPKYKRNLEFTRSGLTKDLDICAVLGASLVVHVGAAKDREWGIFKVAETVDFVLSQKSCLTDKFSKALGRDIRKERLLLLENCAGEGTKLGRDIPELFSLWSQIKNKEQAKFCIDTCHGFASGTMNFGTKEGIQEFWKEWSKTFPEDVLCLFHLNDSKTPFGSKVDRHETLLCGHIWDGKPEVLRYFLETAKERNIPLVLERKDDTIEKELEVCRALVS</sequence>
<dbReference type="InterPro" id="IPR013022">
    <property type="entry name" value="Xyl_isomerase-like_TIM-brl"/>
</dbReference>
<evidence type="ECO:0000256" key="3">
    <source>
        <dbReference type="ARBA" id="ARBA00022723"/>
    </source>
</evidence>
<dbReference type="SUPFAM" id="SSF51658">
    <property type="entry name" value="Xylose isomerase-like"/>
    <property type="match status" value="1"/>
</dbReference>
<evidence type="ECO:0000313" key="10">
    <source>
        <dbReference type="Proteomes" id="UP000319438"/>
    </source>
</evidence>